<dbReference type="GO" id="GO:0048188">
    <property type="term" value="C:Set1C/COMPASS complex"/>
    <property type="evidence" value="ECO:0007669"/>
    <property type="project" value="InterPro"/>
</dbReference>
<dbReference type="AlphaFoldDB" id="A0A9P6NT22"/>
<dbReference type="PROSITE" id="PS50294">
    <property type="entry name" value="WD_REPEATS_REGION"/>
    <property type="match status" value="1"/>
</dbReference>
<keyword evidence="2 5" id="KW-0853">WD repeat</keyword>
<evidence type="ECO:0000313" key="6">
    <source>
        <dbReference type="EMBL" id="KAG0149719.1"/>
    </source>
</evidence>
<comment type="caution">
    <text evidence="6">The sequence shown here is derived from an EMBL/GenBank/DDBJ whole genome shotgun (WGS) entry which is preliminary data.</text>
</comment>
<gene>
    <name evidence="6" type="ORF">CROQUDRAFT_720866</name>
</gene>
<dbReference type="PROSITE" id="PS00678">
    <property type="entry name" value="WD_REPEATS_1"/>
    <property type="match status" value="1"/>
</dbReference>
<protein>
    <recommendedName>
        <fullName evidence="8">WD40 repeat-like protein</fullName>
    </recommendedName>
</protein>
<dbReference type="Gene3D" id="2.130.10.10">
    <property type="entry name" value="YVTN repeat-like/Quinoprotein amine dehydrogenase"/>
    <property type="match status" value="2"/>
</dbReference>
<dbReference type="PROSITE" id="PS50082">
    <property type="entry name" value="WD_REPEATS_2"/>
    <property type="match status" value="2"/>
</dbReference>
<feature type="repeat" description="WD" evidence="5">
    <location>
        <begin position="64"/>
        <end position="105"/>
    </location>
</feature>
<dbReference type="InterPro" id="IPR001680">
    <property type="entry name" value="WD40_rpt"/>
</dbReference>
<dbReference type="InterPro" id="IPR037850">
    <property type="entry name" value="RBBP5/Swd1"/>
</dbReference>
<proteinExistence type="predicted"/>
<feature type="repeat" description="WD" evidence="5">
    <location>
        <begin position="230"/>
        <end position="264"/>
    </location>
</feature>
<dbReference type="InterPro" id="IPR015943">
    <property type="entry name" value="WD40/YVTN_repeat-like_dom_sf"/>
</dbReference>
<keyword evidence="4" id="KW-0539">Nucleus</keyword>
<reference evidence="6" key="1">
    <citation type="submission" date="2013-11" db="EMBL/GenBank/DDBJ databases">
        <title>Genome sequence of the fusiform rust pathogen reveals effectors for host alternation and coevolution with pine.</title>
        <authorList>
            <consortium name="DOE Joint Genome Institute"/>
            <person name="Smith K."/>
            <person name="Pendleton A."/>
            <person name="Kubisiak T."/>
            <person name="Anderson C."/>
            <person name="Salamov A."/>
            <person name="Aerts A."/>
            <person name="Riley R."/>
            <person name="Clum A."/>
            <person name="Lindquist E."/>
            <person name="Ence D."/>
            <person name="Campbell M."/>
            <person name="Kronenberg Z."/>
            <person name="Feau N."/>
            <person name="Dhillon B."/>
            <person name="Hamelin R."/>
            <person name="Burleigh J."/>
            <person name="Smith J."/>
            <person name="Yandell M."/>
            <person name="Nelson C."/>
            <person name="Grigoriev I."/>
            <person name="Davis J."/>
        </authorList>
    </citation>
    <scope>NUCLEOTIDE SEQUENCE</scope>
    <source>
        <strain evidence="6">G11</strain>
    </source>
</reference>
<evidence type="ECO:0000256" key="1">
    <source>
        <dbReference type="ARBA" id="ARBA00004123"/>
    </source>
</evidence>
<evidence type="ECO:0000256" key="2">
    <source>
        <dbReference type="ARBA" id="ARBA00022574"/>
    </source>
</evidence>
<evidence type="ECO:0000256" key="4">
    <source>
        <dbReference type="ARBA" id="ARBA00023242"/>
    </source>
</evidence>
<sequence>MNLELQNPFAQDFPDTVETSLDSLAVVTRFNPSGLFAGQYLAVGRLDGCVTVLDFETKRTIKFLLGHVKPITSLWWSKKSRYLLSSSRDWNVIIWDLQTGERRNTIRFDAPVTSAQFHPHNSKVVVVTLQSQKEAIFVDLRSHGGRWELDCRPDQSLPGSAQTAEAGNIPQATDQSQDHTTVGRHAARRKRQAATVVRFNPSGDLIYVGTSQGSLHVFDACTKMLLKTEQIAHNNAIKSMEFDTRGTSLVLNSSDRVIRVYSLRPTPDEVVPNLDLDHRFQDMVARTPWQGCKFGSEYVVGGAGHRDSHQIFIWDRNSGGLTKILEGPKDPLEDFDWHPNRPILASVSNLGLIHVWVTSVTENWSSYAPGFDELDENVEYREREDEFDYEDELDVERRRKDEQDRFIDIFTVARPLSPHSMSARKERLTENGLSTEGLTHQDFLGFEPDDDTNDNFFIPIDYDLDTGEGEQEEGEQAVVEDAMLVDD</sequence>
<dbReference type="EMBL" id="MU167225">
    <property type="protein sequence ID" value="KAG0149719.1"/>
    <property type="molecule type" value="Genomic_DNA"/>
</dbReference>
<dbReference type="SMART" id="SM00320">
    <property type="entry name" value="WD40"/>
    <property type="match status" value="5"/>
</dbReference>
<organism evidence="6 7">
    <name type="scientific">Cronartium quercuum f. sp. fusiforme G11</name>
    <dbReference type="NCBI Taxonomy" id="708437"/>
    <lineage>
        <taxon>Eukaryota</taxon>
        <taxon>Fungi</taxon>
        <taxon>Dikarya</taxon>
        <taxon>Basidiomycota</taxon>
        <taxon>Pucciniomycotina</taxon>
        <taxon>Pucciniomycetes</taxon>
        <taxon>Pucciniales</taxon>
        <taxon>Coleosporiaceae</taxon>
        <taxon>Cronartium</taxon>
    </lineage>
</organism>
<name>A0A9P6NT22_9BASI</name>
<dbReference type="Pfam" id="PF00400">
    <property type="entry name" value="WD40"/>
    <property type="match status" value="2"/>
</dbReference>
<dbReference type="OrthoDB" id="196858at2759"/>
<keyword evidence="3" id="KW-0677">Repeat</keyword>
<dbReference type="InterPro" id="IPR036322">
    <property type="entry name" value="WD40_repeat_dom_sf"/>
</dbReference>
<evidence type="ECO:0000313" key="7">
    <source>
        <dbReference type="Proteomes" id="UP000886653"/>
    </source>
</evidence>
<dbReference type="Proteomes" id="UP000886653">
    <property type="component" value="Unassembled WGS sequence"/>
</dbReference>
<dbReference type="PANTHER" id="PTHR44040">
    <property type="entry name" value="RETINOBLASTOMA-BINDING PROTEIN 5"/>
    <property type="match status" value="1"/>
</dbReference>
<accession>A0A9P6NT22</accession>
<dbReference type="SUPFAM" id="SSF50978">
    <property type="entry name" value="WD40 repeat-like"/>
    <property type="match status" value="1"/>
</dbReference>
<evidence type="ECO:0000256" key="3">
    <source>
        <dbReference type="ARBA" id="ARBA00022737"/>
    </source>
</evidence>
<dbReference type="PANTHER" id="PTHR44040:SF1">
    <property type="entry name" value="RETINOBLASTOMA-BINDING PROTEIN 5"/>
    <property type="match status" value="1"/>
</dbReference>
<evidence type="ECO:0000256" key="5">
    <source>
        <dbReference type="PROSITE-ProRule" id="PRU00221"/>
    </source>
</evidence>
<dbReference type="InterPro" id="IPR019775">
    <property type="entry name" value="WD40_repeat_CS"/>
</dbReference>
<keyword evidence="7" id="KW-1185">Reference proteome</keyword>
<evidence type="ECO:0008006" key="8">
    <source>
        <dbReference type="Google" id="ProtNLM"/>
    </source>
</evidence>
<comment type="subcellular location">
    <subcellularLocation>
        <location evidence="1">Nucleus</location>
    </subcellularLocation>
</comment>